<evidence type="ECO:0008006" key="6">
    <source>
        <dbReference type="Google" id="ProtNLM"/>
    </source>
</evidence>
<name>A0A7N2LL30_QUELO</name>
<dbReference type="Proteomes" id="UP000594261">
    <property type="component" value="Chromosome 4"/>
</dbReference>
<dbReference type="AlphaFoldDB" id="A0A7N2LL30"/>
<feature type="region of interest" description="Disordered" evidence="1">
    <location>
        <begin position="391"/>
        <end position="459"/>
    </location>
</feature>
<evidence type="ECO:0000313" key="4">
    <source>
        <dbReference type="EnsemblPlants" id="QL04p084567:mrna:CDS:1"/>
    </source>
</evidence>
<proteinExistence type="predicted"/>
<accession>A0A7N2LL30</accession>
<keyword evidence="5" id="KW-1185">Reference proteome</keyword>
<feature type="compositionally biased region" description="Low complexity" evidence="1">
    <location>
        <begin position="266"/>
        <end position="291"/>
    </location>
</feature>
<dbReference type="InParanoid" id="A0A7N2LL30"/>
<organism evidence="4 5">
    <name type="scientific">Quercus lobata</name>
    <name type="common">Valley oak</name>
    <dbReference type="NCBI Taxonomy" id="97700"/>
    <lineage>
        <taxon>Eukaryota</taxon>
        <taxon>Viridiplantae</taxon>
        <taxon>Streptophyta</taxon>
        <taxon>Embryophyta</taxon>
        <taxon>Tracheophyta</taxon>
        <taxon>Spermatophyta</taxon>
        <taxon>Magnoliopsida</taxon>
        <taxon>eudicotyledons</taxon>
        <taxon>Gunneridae</taxon>
        <taxon>Pentapetalae</taxon>
        <taxon>rosids</taxon>
        <taxon>fabids</taxon>
        <taxon>Fagales</taxon>
        <taxon>Fagaceae</taxon>
        <taxon>Quercus</taxon>
    </lineage>
</organism>
<dbReference type="RefSeq" id="XP_030964736.1">
    <property type="nucleotide sequence ID" value="XM_031108876.1"/>
</dbReference>
<gene>
    <name evidence="4" type="primary">LOC115986005</name>
</gene>
<dbReference type="GeneID" id="115986005"/>
<dbReference type="InterPro" id="IPR040256">
    <property type="entry name" value="At4g02000-like"/>
</dbReference>
<dbReference type="OrthoDB" id="1750790at2759"/>
<dbReference type="KEGG" id="qlo:115986005"/>
<dbReference type="Pfam" id="PF14392">
    <property type="entry name" value="zf-CCHC_4"/>
    <property type="match status" value="1"/>
</dbReference>
<dbReference type="EnsemblPlants" id="QL04p084567:mrna">
    <property type="protein sequence ID" value="QL04p084567:mrna:CDS:1"/>
    <property type="gene ID" value="QL04p084567"/>
</dbReference>
<evidence type="ECO:0000313" key="5">
    <source>
        <dbReference type="Proteomes" id="UP000594261"/>
    </source>
</evidence>
<reference evidence="4" key="2">
    <citation type="submission" date="2021-01" db="UniProtKB">
        <authorList>
            <consortium name="EnsemblPlants"/>
        </authorList>
    </citation>
    <scope>IDENTIFICATION</scope>
</reference>
<feature type="domain" description="DUF4283" evidence="2">
    <location>
        <begin position="36"/>
        <end position="111"/>
    </location>
</feature>
<feature type="compositionally biased region" description="Polar residues" evidence="1">
    <location>
        <begin position="249"/>
        <end position="258"/>
    </location>
</feature>
<dbReference type="InterPro" id="IPR025836">
    <property type="entry name" value="Zn_knuckle_CX2CX4HX4C"/>
</dbReference>
<feature type="region of interest" description="Disordered" evidence="1">
    <location>
        <begin position="234"/>
        <end position="291"/>
    </location>
</feature>
<dbReference type="Pfam" id="PF14111">
    <property type="entry name" value="DUF4283"/>
    <property type="match status" value="1"/>
</dbReference>
<evidence type="ECO:0000259" key="3">
    <source>
        <dbReference type="Pfam" id="PF14392"/>
    </source>
</evidence>
<feature type="domain" description="Zinc knuckle CX2CX4HX4C" evidence="3">
    <location>
        <begin position="190"/>
        <end position="219"/>
    </location>
</feature>
<dbReference type="OMA" id="TTCHISE"/>
<dbReference type="InterPro" id="IPR025558">
    <property type="entry name" value="DUF4283"/>
</dbReference>
<dbReference type="Gramene" id="QL04p084567:mrna">
    <property type="protein sequence ID" value="QL04p084567:mrna:CDS:1"/>
    <property type="gene ID" value="QL04p084567"/>
</dbReference>
<dbReference type="PANTHER" id="PTHR31286:SF178">
    <property type="entry name" value="DUF4283 DOMAIN-CONTAINING PROTEIN"/>
    <property type="match status" value="1"/>
</dbReference>
<dbReference type="EMBL" id="LRBV02000004">
    <property type="status" value="NOT_ANNOTATED_CDS"/>
    <property type="molecule type" value="Genomic_DNA"/>
</dbReference>
<evidence type="ECO:0000259" key="2">
    <source>
        <dbReference type="Pfam" id="PF14111"/>
    </source>
</evidence>
<dbReference type="PANTHER" id="PTHR31286">
    <property type="entry name" value="GLYCINE-RICH CELL WALL STRUCTURAL PROTEIN 1.8-LIKE"/>
    <property type="match status" value="1"/>
</dbReference>
<feature type="compositionally biased region" description="Polar residues" evidence="1">
    <location>
        <begin position="408"/>
        <end position="448"/>
    </location>
</feature>
<sequence>MEVSNLAARTETLSCENLRLELPPNQDPSLAPNLVLLAKLISSKPTSLNYVREVALKAWRPVYPMEVRRLDKNIFMFSFQHEVDAHKVFQGRPWSCRGGHLVLKKWSPDVTWQEVDFTSSAFWVQVHGLPTLWKTEDNLKRIGANIGRVLDVDLIGESSGVWKRFLRVQVELPVDKPLLPGFFLPRPNKTDSWIGLKYEKLANLCYKCGIIGHEEEACSGNLFQFSNPNGTRFKAAGPWLRPGNDDTPLDTTANSRQNTTPPPSTPTEEAATTSPETPLTPTSTTTDSNPTTVLHPDMGPQTMCELVPQHLQNTWQSARCTGAPETVPNCTKGNFFKSAELDPSQGTSNPLKLPQSEPCNQMGLTHNTPHPETLNLIRLTPVQISLKPIHNSEISTPPLNSPKPDISAQPNVPSTPNQPHFSSSDEINTSTIPHYITSTTSEPLKTQIPSPPPTHNPLKRKVSDEELGLFAKKFRKAISGPEPIFFDPGTVTLIP</sequence>
<evidence type="ECO:0000256" key="1">
    <source>
        <dbReference type="SAM" id="MobiDB-lite"/>
    </source>
</evidence>
<reference evidence="4 5" key="1">
    <citation type="journal article" date="2016" name="G3 (Bethesda)">
        <title>First Draft Assembly and Annotation of the Genome of a California Endemic Oak Quercus lobata Nee (Fagaceae).</title>
        <authorList>
            <person name="Sork V.L."/>
            <person name="Fitz-Gibbon S.T."/>
            <person name="Puiu D."/>
            <person name="Crepeau M."/>
            <person name="Gugger P.F."/>
            <person name="Sherman R."/>
            <person name="Stevens K."/>
            <person name="Langley C.H."/>
            <person name="Pellegrini M."/>
            <person name="Salzberg S.L."/>
        </authorList>
    </citation>
    <scope>NUCLEOTIDE SEQUENCE [LARGE SCALE GENOMIC DNA]</scope>
    <source>
        <strain evidence="4 5">cv. SW786</strain>
    </source>
</reference>
<protein>
    <recommendedName>
        <fullName evidence="6">CCHC-type domain-containing protein</fullName>
    </recommendedName>
</protein>